<protein>
    <recommendedName>
        <fullName evidence="5">RING-type domain-containing protein</fullName>
    </recommendedName>
</protein>
<organism evidence="3 4">
    <name type="scientific">Thalassiosira oceanica</name>
    <name type="common">Marine diatom</name>
    <dbReference type="NCBI Taxonomy" id="159749"/>
    <lineage>
        <taxon>Eukaryota</taxon>
        <taxon>Sar</taxon>
        <taxon>Stramenopiles</taxon>
        <taxon>Ochrophyta</taxon>
        <taxon>Bacillariophyta</taxon>
        <taxon>Coscinodiscophyceae</taxon>
        <taxon>Thalassiosirophycidae</taxon>
        <taxon>Thalassiosirales</taxon>
        <taxon>Thalassiosiraceae</taxon>
        <taxon>Thalassiosira</taxon>
    </lineage>
</organism>
<feature type="compositionally biased region" description="Polar residues" evidence="2">
    <location>
        <begin position="27"/>
        <end position="39"/>
    </location>
</feature>
<comment type="caution">
    <text evidence="3">The sequence shown here is derived from an EMBL/GenBank/DDBJ whole genome shotgun (WGS) entry which is preliminary data.</text>
</comment>
<gene>
    <name evidence="3" type="ORF">THAOC_35506</name>
</gene>
<dbReference type="Proteomes" id="UP000266841">
    <property type="component" value="Unassembled WGS sequence"/>
</dbReference>
<keyword evidence="4" id="KW-1185">Reference proteome</keyword>
<dbReference type="SMART" id="SM00671">
    <property type="entry name" value="SEL1"/>
    <property type="match status" value="3"/>
</dbReference>
<dbReference type="Gene3D" id="1.25.40.10">
    <property type="entry name" value="Tetratricopeptide repeat domain"/>
    <property type="match status" value="1"/>
</dbReference>
<name>K0R394_THAOC</name>
<evidence type="ECO:0008006" key="5">
    <source>
        <dbReference type="Google" id="ProtNLM"/>
    </source>
</evidence>
<proteinExistence type="inferred from homology"/>
<dbReference type="eggNOG" id="ENOG502QV88">
    <property type="taxonomic scope" value="Eukaryota"/>
</dbReference>
<dbReference type="SUPFAM" id="SSF57850">
    <property type="entry name" value="RING/U-box"/>
    <property type="match status" value="1"/>
</dbReference>
<evidence type="ECO:0000313" key="4">
    <source>
        <dbReference type="Proteomes" id="UP000266841"/>
    </source>
</evidence>
<evidence type="ECO:0000313" key="3">
    <source>
        <dbReference type="EMBL" id="EJK45859.1"/>
    </source>
</evidence>
<comment type="similarity">
    <text evidence="1">Belongs to the sel-1 family.</text>
</comment>
<dbReference type="SUPFAM" id="SSF81901">
    <property type="entry name" value="HCP-like"/>
    <property type="match status" value="1"/>
</dbReference>
<evidence type="ECO:0000256" key="1">
    <source>
        <dbReference type="ARBA" id="ARBA00038101"/>
    </source>
</evidence>
<dbReference type="InterPro" id="IPR006597">
    <property type="entry name" value="Sel1-like"/>
</dbReference>
<sequence length="369" mass="40863">MHFRTQPQDSKTVPMYSRSRMTHFNDDTLQQQHHSSTVRPSPRKTLEPVRQILSSSNTRPTPNRGAAIAIVASKRADQVQRTAMMVCGACERELTEDLYSGEHRVLRPSIRRCMDCVASGNQLVLLKKGRTRPEEDECPLCSLPLPLDSDQSSSNPCCLKLICNGCLLAAQKRGIMGKCPFCRTPASDNDQQIIAMMQKRVDAGDPKAMLNLGNQYSCGNFGLVKDVRKSLQLCERAADLGLKDAHYRLGFVYHFGVGVEKDTAKATRHLEAAALGGHVTARHNIGYEAMRAGNHDLAVQHFLISAKLGYQDSLNNVKIIFMQGRATKADYAEALRGHQKAVAEMTSPDRDEAKALGFEKILSVRRAKS</sequence>
<dbReference type="PANTHER" id="PTHR11102:SF160">
    <property type="entry name" value="ERAD-ASSOCIATED E3 UBIQUITIN-PROTEIN LIGASE COMPONENT HRD3"/>
    <property type="match status" value="1"/>
</dbReference>
<evidence type="ECO:0000256" key="2">
    <source>
        <dbReference type="SAM" id="MobiDB-lite"/>
    </source>
</evidence>
<dbReference type="PANTHER" id="PTHR11102">
    <property type="entry name" value="SEL-1-LIKE PROTEIN"/>
    <property type="match status" value="1"/>
</dbReference>
<feature type="region of interest" description="Disordered" evidence="2">
    <location>
        <begin position="24"/>
        <end position="46"/>
    </location>
</feature>
<dbReference type="OrthoDB" id="2235346at2759"/>
<dbReference type="Pfam" id="PF08238">
    <property type="entry name" value="Sel1"/>
    <property type="match status" value="3"/>
</dbReference>
<dbReference type="AlphaFoldDB" id="K0R394"/>
<dbReference type="EMBL" id="AGNL01048194">
    <property type="protein sequence ID" value="EJK45859.1"/>
    <property type="molecule type" value="Genomic_DNA"/>
</dbReference>
<reference evidence="3 4" key="1">
    <citation type="journal article" date="2012" name="Genome Biol.">
        <title>Genome and low-iron response of an oceanic diatom adapted to chronic iron limitation.</title>
        <authorList>
            <person name="Lommer M."/>
            <person name="Specht M."/>
            <person name="Roy A.S."/>
            <person name="Kraemer L."/>
            <person name="Andreson R."/>
            <person name="Gutowska M.A."/>
            <person name="Wolf J."/>
            <person name="Bergner S.V."/>
            <person name="Schilhabel M.B."/>
            <person name="Klostermeier U.C."/>
            <person name="Beiko R.G."/>
            <person name="Rosenstiel P."/>
            <person name="Hippler M."/>
            <person name="Laroche J."/>
        </authorList>
    </citation>
    <scope>NUCLEOTIDE SEQUENCE [LARGE SCALE GENOMIC DNA]</scope>
    <source>
        <strain evidence="3 4">CCMP1005</strain>
    </source>
</reference>
<dbReference type="InterPro" id="IPR011990">
    <property type="entry name" value="TPR-like_helical_dom_sf"/>
</dbReference>
<dbReference type="InterPro" id="IPR050767">
    <property type="entry name" value="Sel1_AlgK"/>
</dbReference>
<accession>K0R394</accession>